<dbReference type="PRINTS" id="PR00237">
    <property type="entry name" value="GPCRRHODOPSN"/>
</dbReference>
<sequence>MANGSITPDDRADTSDHIVYFCSEIFNFSVISGALFILIFIISVIGNSLLLCVLVIYEDLKNVTNIFVLNLACSDLVFTVTLPLWATDHLHHWVFGDFFCKFITAAYFVGLYSSVILLTAMTVDRFITVVLHSWPSNPVWKKRGVVGACAAAWVISVAASLPDALKMKVVDDWNKKFYCEPSTDGSDVELGYYLQVSLLFFLPFAIIVFCYSAILKTVLQPSNRRRHRTVVVVLCIVAAFFICWGPYNIILVIMTLYEPTDCKVKQRLDIAHHICRILAFSHCCMNPLLYMLSQKLRKHLWQLLHCGNIRRKSKVRCTGQNTSVGQTVAFTAQNSAVMMEMPNK</sequence>
<dbReference type="GO" id="GO:0007204">
    <property type="term" value="P:positive regulation of cytosolic calcium ion concentration"/>
    <property type="evidence" value="ECO:0007669"/>
    <property type="project" value="TreeGrafter"/>
</dbReference>
<dbReference type="GO" id="GO:0019722">
    <property type="term" value="P:calcium-mediated signaling"/>
    <property type="evidence" value="ECO:0007669"/>
    <property type="project" value="TreeGrafter"/>
</dbReference>
<dbReference type="InterPro" id="IPR000355">
    <property type="entry name" value="Chemokine_rcpt"/>
</dbReference>
<dbReference type="PROSITE" id="PS50262">
    <property type="entry name" value="G_PROTEIN_RECEP_F1_2"/>
    <property type="match status" value="1"/>
</dbReference>
<keyword evidence="3 9" id="KW-0812">Transmembrane</keyword>
<dbReference type="STRING" id="80966.ENSAPOP00000025962"/>
<organism evidence="12 13">
    <name type="scientific">Acanthochromis polyacanthus</name>
    <name type="common">spiny chromis</name>
    <dbReference type="NCBI Taxonomy" id="80966"/>
    <lineage>
        <taxon>Eukaryota</taxon>
        <taxon>Metazoa</taxon>
        <taxon>Chordata</taxon>
        <taxon>Craniata</taxon>
        <taxon>Vertebrata</taxon>
        <taxon>Euteleostomi</taxon>
        <taxon>Actinopterygii</taxon>
        <taxon>Neopterygii</taxon>
        <taxon>Teleostei</taxon>
        <taxon>Neoteleostei</taxon>
        <taxon>Acanthomorphata</taxon>
        <taxon>Ovalentaria</taxon>
        <taxon>Pomacentridae</taxon>
        <taxon>Acanthochromis</taxon>
    </lineage>
</organism>
<dbReference type="PANTHER" id="PTHR10489:SF730">
    <property type="entry name" value="CHEMOKINE XC RECEPTOR 1"/>
    <property type="match status" value="1"/>
</dbReference>
<evidence type="ECO:0000256" key="10">
    <source>
        <dbReference type="SAM" id="Phobius"/>
    </source>
</evidence>
<feature type="transmembrane region" description="Helical" evidence="10">
    <location>
        <begin position="270"/>
        <end position="292"/>
    </location>
</feature>
<dbReference type="PRINTS" id="PR00657">
    <property type="entry name" value="CCCHEMOKINER"/>
</dbReference>
<comment type="similarity">
    <text evidence="9">Belongs to the G-protein coupled receptor 1 family.</text>
</comment>
<evidence type="ECO:0000256" key="9">
    <source>
        <dbReference type="RuleBase" id="RU000688"/>
    </source>
</evidence>
<dbReference type="GO" id="GO:0060326">
    <property type="term" value="P:cell chemotaxis"/>
    <property type="evidence" value="ECO:0007669"/>
    <property type="project" value="TreeGrafter"/>
</dbReference>
<evidence type="ECO:0000313" key="13">
    <source>
        <dbReference type="Proteomes" id="UP000257200"/>
    </source>
</evidence>
<feature type="transmembrane region" description="Helical" evidence="10">
    <location>
        <begin position="230"/>
        <end position="250"/>
    </location>
</feature>
<dbReference type="GO" id="GO:0016493">
    <property type="term" value="F:C-C chemokine receptor activity"/>
    <property type="evidence" value="ECO:0007669"/>
    <property type="project" value="TreeGrafter"/>
</dbReference>
<feature type="transmembrane region" description="Helical" evidence="10">
    <location>
        <begin position="34"/>
        <end position="57"/>
    </location>
</feature>
<keyword evidence="13" id="KW-1185">Reference proteome</keyword>
<keyword evidence="8 9" id="KW-0807">Transducer</keyword>
<dbReference type="GeneTree" id="ENSGT01110000267168"/>
<keyword evidence="6 10" id="KW-0472">Membrane</keyword>
<feature type="domain" description="G-protein coupled receptors family 1 profile" evidence="11">
    <location>
        <begin position="46"/>
        <end position="290"/>
    </location>
</feature>
<dbReference type="Proteomes" id="UP000257200">
    <property type="component" value="Unplaced"/>
</dbReference>
<name>A0A3Q1GE26_9TELE</name>
<proteinExistence type="inferred from homology"/>
<evidence type="ECO:0000256" key="3">
    <source>
        <dbReference type="ARBA" id="ARBA00022692"/>
    </source>
</evidence>
<dbReference type="Ensembl" id="ENSAPOT00000018811.1">
    <property type="protein sequence ID" value="ENSAPOP00000028543.1"/>
    <property type="gene ID" value="ENSAPOG00000013812.1"/>
</dbReference>
<dbReference type="GO" id="GO:0019957">
    <property type="term" value="F:C-C chemokine binding"/>
    <property type="evidence" value="ECO:0007669"/>
    <property type="project" value="TreeGrafter"/>
</dbReference>
<dbReference type="GO" id="GO:0006955">
    <property type="term" value="P:immune response"/>
    <property type="evidence" value="ECO:0007669"/>
    <property type="project" value="TreeGrafter"/>
</dbReference>
<dbReference type="Gene3D" id="1.20.1070.10">
    <property type="entry name" value="Rhodopsin 7-helix transmembrane proteins"/>
    <property type="match status" value="1"/>
</dbReference>
<evidence type="ECO:0000256" key="6">
    <source>
        <dbReference type="ARBA" id="ARBA00023136"/>
    </source>
</evidence>
<dbReference type="AlphaFoldDB" id="A0A3Q1GE26"/>
<keyword evidence="4 10" id="KW-1133">Transmembrane helix</keyword>
<dbReference type="InterPro" id="IPR050119">
    <property type="entry name" value="CCR1-9-like"/>
</dbReference>
<protein>
    <submittedName>
        <fullName evidence="12">Chemokine XC receptor 1-like</fullName>
    </submittedName>
</protein>
<evidence type="ECO:0000256" key="4">
    <source>
        <dbReference type="ARBA" id="ARBA00022989"/>
    </source>
</evidence>
<evidence type="ECO:0000256" key="2">
    <source>
        <dbReference type="ARBA" id="ARBA00022475"/>
    </source>
</evidence>
<dbReference type="GO" id="GO:0009897">
    <property type="term" value="C:external side of plasma membrane"/>
    <property type="evidence" value="ECO:0007669"/>
    <property type="project" value="TreeGrafter"/>
</dbReference>
<evidence type="ECO:0000256" key="8">
    <source>
        <dbReference type="ARBA" id="ARBA00023224"/>
    </source>
</evidence>
<evidence type="ECO:0000256" key="1">
    <source>
        <dbReference type="ARBA" id="ARBA00004651"/>
    </source>
</evidence>
<dbReference type="Pfam" id="PF00001">
    <property type="entry name" value="7tm_1"/>
    <property type="match status" value="1"/>
</dbReference>
<comment type="subcellular location">
    <subcellularLocation>
        <location evidence="1">Cell membrane</location>
        <topology evidence="1">Multi-pass membrane protein</topology>
    </subcellularLocation>
</comment>
<dbReference type="SUPFAM" id="SSF81321">
    <property type="entry name" value="Family A G protein-coupled receptor-like"/>
    <property type="match status" value="1"/>
</dbReference>
<dbReference type="InterPro" id="IPR000276">
    <property type="entry name" value="GPCR_Rhodpsn"/>
</dbReference>
<feature type="transmembrane region" description="Helical" evidence="10">
    <location>
        <begin position="105"/>
        <end position="123"/>
    </location>
</feature>
<dbReference type="PANTHER" id="PTHR10489">
    <property type="entry name" value="CELL ADHESION MOLECULE"/>
    <property type="match status" value="1"/>
</dbReference>
<dbReference type="PROSITE" id="PS00237">
    <property type="entry name" value="G_PROTEIN_RECEP_F1_1"/>
    <property type="match status" value="1"/>
</dbReference>
<dbReference type="InterPro" id="IPR017452">
    <property type="entry name" value="GPCR_Rhodpsn_7TM"/>
</dbReference>
<feature type="transmembrane region" description="Helical" evidence="10">
    <location>
        <begin position="192"/>
        <end position="218"/>
    </location>
</feature>
<keyword evidence="7 9" id="KW-0675">Receptor</keyword>
<feature type="transmembrane region" description="Helical" evidence="10">
    <location>
        <begin position="66"/>
        <end position="85"/>
    </location>
</feature>
<evidence type="ECO:0000256" key="7">
    <source>
        <dbReference type="ARBA" id="ARBA00023170"/>
    </source>
</evidence>
<accession>A0A3Q1GE26</accession>
<dbReference type="Ensembl" id="ENSAPOT00000004922.1">
    <property type="protein sequence ID" value="ENSAPOP00000025962.1"/>
    <property type="gene ID" value="ENSAPOG00000009430.1"/>
</dbReference>
<evidence type="ECO:0000313" key="12">
    <source>
        <dbReference type="Ensembl" id="ENSAPOP00000028543.1"/>
    </source>
</evidence>
<evidence type="ECO:0000256" key="5">
    <source>
        <dbReference type="ARBA" id="ARBA00023040"/>
    </source>
</evidence>
<evidence type="ECO:0000259" key="11">
    <source>
        <dbReference type="PROSITE" id="PS50262"/>
    </source>
</evidence>
<feature type="transmembrane region" description="Helical" evidence="10">
    <location>
        <begin position="144"/>
        <end position="161"/>
    </location>
</feature>
<keyword evidence="5 9" id="KW-0297">G-protein coupled receptor</keyword>
<keyword evidence="2" id="KW-1003">Cell membrane</keyword>
<reference evidence="12" key="1">
    <citation type="submission" date="2025-05" db="UniProtKB">
        <authorList>
            <consortium name="Ensembl"/>
        </authorList>
    </citation>
    <scope>IDENTIFICATION</scope>
</reference>